<feature type="compositionally biased region" description="Acidic residues" evidence="1">
    <location>
        <begin position="413"/>
        <end position="430"/>
    </location>
</feature>
<feature type="domain" description="Putative plant transposon protein" evidence="2">
    <location>
        <begin position="243"/>
        <end position="389"/>
    </location>
</feature>
<evidence type="ECO:0000313" key="3">
    <source>
        <dbReference type="EMBL" id="KAI5422156.1"/>
    </source>
</evidence>
<comment type="caution">
    <text evidence="3">The sequence shown here is derived from an EMBL/GenBank/DDBJ whole genome shotgun (WGS) entry which is preliminary data.</text>
</comment>
<keyword evidence="4" id="KW-1185">Reference proteome</keyword>
<gene>
    <name evidence="3" type="ORF">KIW84_045572</name>
</gene>
<name>A0A9D4XJB8_PEA</name>
<proteinExistence type="predicted"/>
<dbReference type="InterPro" id="IPR046796">
    <property type="entry name" value="Transposase_32_dom"/>
</dbReference>
<dbReference type="Pfam" id="PF20167">
    <property type="entry name" value="Transposase_32"/>
    <property type="match status" value="1"/>
</dbReference>
<dbReference type="Proteomes" id="UP001058974">
    <property type="component" value="Chromosome 4"/>
</dbReference>
<evidence type="ECO:0000256" key="1">
    <source>
        <dbReference type="SAM" id="MobiDB-lite"/>
    </source>
</evidence>
<evidence type="ECO:0000259" key="2">
    <source>
        <dbReference type="Pfam" id="PF20167"/>
    </source>
</evidence>
<feature type="region of interest" description="Disordered" evidence="1">
    <location>
        <begin position="1"/>
        <end position="32"/>
    </location>
</feature>
<feature type="region of interest" description="Disordered" evidence="1">
    <location>
        <begin position="406"/>
        <end position="447"/>
    </location>
</feature>
<sequence length="447" mass="50662">MNHPSPSMQPDKESVNQKMEGGDNSSRNEKATYEEVLEDETLEAEIEGKLKACKLWVDVLSENRNPTKGLAIAYVAPTMPKPKPPEVNQVITPSAMITKEDLKQQNDDNRENWTKGAMLVSWNVRGLNKASKLRDISSRLLKLKPEIVILMKTRVKRSKAKLVRDKLNLKGIDQRKEKVKHKAYVLFRYINSGSLSKIKLEAKHPSSLAVSSSEEAAKARFIKQALINPEGSYRYLSALWSIRKWDKLLNPHSKINTEVLREFYVDAFPSAGSAFSFSTKVRGRTVQFHRDTINEFLGNPLVLQEGQMCRYQESINTVPNVEKISKKIILGGREVERDPYDATIRYCREDLIPKAQVPLLFILHNIRPRSHTCTFIMDTAQLLYLIISEELQTHIAWPGDIPLYQGEAAGYGDENDEEDVEAETENEEETLGGSKTASDDDKEMGGE</sequence>
<dbReference type="AlphaFoldDB" id="A0A9D4XJB8"/>
<evidence type="ECO:0000313" key="4">
    <source>
        <dbReference type="Proteomes" id="UP001058974"/>
    </source>
</evidence>
<dbReference type="Gramene" id="Psat04G0557200-T1">
    <property type="protein sequence ID" value="KAI5422156.1"/>
    <property type="gene ID" value="KIW84_045572"/>
</dbReference>
<dbReference type="EMBL" id="JAMSHJ010000004">
    <property type="protein sequence ID" value="KAI5422156.1"/>
    <property type="molecule type" value="Genomic_DNA"/>
</dbReference>
<feature type="compositionally biased region" description="Basic and acidic residues" evidence="1">
    <location>
        <begin position="437"/>
        <end position="447"/>
    </location>
</feature>
<protein>
    <recommendedName>
        <fullName evidence="2">Putative plant transposon protein domain-containing protein</fullName>
    </recommendedName>
</protein>
<accession>A0A9D4XJB8</accession>
<reference evidence="3 4" key="1">
    <citation type="journal article" date="2022" name="Nat. Genet.">
        <title>Improved pea reference genome and pan-genome highlight genomic features and evolutionary characteristics.</title>
        <authorList>
            <person name="Yang T."/>
            <person name="Liu R."/>
            <person name="Luo Y."/>
            <person name="Hu S."/>
            <person name="Wang D."/>
            <person name="Wang C."/>
            <person name="Pandey M.K."/>
            <person name="Ge S."/>
            <person name="Xu Q."/>
            <person name="Li N."/>
            <person name="Li G."/>
            <person name="Huang Y."/>
            <person name="Saxena R.K."/>
            <person name="Ji Y."/>
            <person name="Li M."/>
            <person name="Yan X."/>
            <person name="He Y."/>
            <person name="Liu Y."/>
            <person name="Wang X."/>
            <person name="Xiang C."/>
            <person name="Varshney R.K."/>
            <person name="Ding H."/>
            <person name="Gao S."/>
            <person name="Zong X."/>
        </authorList>
    </citation>
    <scope>NUCLEOTIDE SEQUENCE [LARGE SCALE GENOMIC DNA]</scope>
    <source>
        <strain evidence="3 4">cv. Zhongwan 6</strain>
    </source>
</reference>
<organism evidence="3 4">
    <name type="scientific">Pisum sativum</name>
    <name type="common">Garden pea</name>
    <name type="synonym">Lathyrus oleraceus</name>
    <dbReference type="NCBI Taxonomy" id="3888"/>
    <lineage>
        <taxon>Eukaryota</taxon>
        <taxon>Viridiplantae</taxon>
        <taxon>Streptophyta</taxon>
        <taxon>Embryophyta</taxon>
        <taxon>Tracheophyta</taxon>
        <taxon>Spermatophyta</taxon>
        <taxon>Magnoliopsida</taxon>
        <taxon>eudicotyledons</taxon>
        <taxon>Gunneridae</taxon>
        <taxon>Pentapetalae</taxon>
        <taxon>rosids</taxon>
        <taxon>fabids</taxon>
        <taxon>Fabales</taxon>
        <taxon>Fabaceae</taxon>
        <taxon>Papilionoideae</taxon>
        <taxon>50 kb inversion clade</taxon>
        <taxon>NPAAA clade</taxon>
        <taxon>Hologalegina</taxon>
        <taxon>IRL clade</taxon>
        <taxon>Fabeae</taxon>
        <taxon>Lathyrus</taxon>
    </lineage>
</organism>